<protein>
    <submittedName>
        <fullName evidence="4">Response regulator</fullName>
    </submittedName>
</protein>
<dbReference type="Pfam" id="PF00072">
    <property type="entry name" value="Response_reg"/>
    <property type="match status" value="1"/>
</dbReference>
<proteinExistence type="predicted"/>
<dbReference type="AlphaFoldDB" id="A0A3E1NPW8"/>
<dbReference type="SUPFAM" id="SSF52172">
    <property type="entry name" value="CheY-like"/>
    <property type="match status" value="1"/>
</dbReference>
<evidence type="ECO:0000256" key="1">
    <source>
        <dbReference type="ARBA" id="ARBA00022553"/>
    </source>
</evidence>
<dbReference type="PROSITE" id="PS50110">
    <property type="entry name" value="RESPONSE_REGULATORY"/>
    <property type="match status" value="1"/>
</dbReference>
<evidence type="ECO:0000313" key="4">
    <source>
        <dbReference type="EMBL" id="RFM29963.1"/>
    </source>
</evidence>
<evidence type="ECO:0000313" key="5">
    <source>
        <dbReference type="Proteomes" id="UP000261284"/>
    </source>
</evidence>
<dbReference type="InterPro" id="IPR050595">
    <property type="entry name" value="Bact_response_regulator"/>
</dbReference>
<dbReference type="PANTHER" id="PTHR44591:SF3">
    <property type="entry name" value="RESPONSE REGULATORY DOMAIN-CONTAINING PROTEIN"/>
    <property type="match status" value="1"/>
</dbReference>
<accession>A0A3E1NPW8</accession>
<evidence type="ECO:0000256" key="2">
    <source>
        <dbReference type="PROSITE-ProRule" id="PRU00169"/>
    </source>
</evidence>
<evidence type="ECO:0000259" key="3">
    <source>
        <dbReference type="PROSITE" id="PS50110"/>
    </source>
</evidence>
<dbReference type="EMBL" id="QTJU01000001">
    <property type="protein sequence ID" value="RFM29963.1"/>
    <property type="molecule type" value="Genomic_DNA"/>
</dbReference>
<dbReference type="InterPro" id="IPR001789">
    <property type="entry name" value="Sig_transdc_resp-reg_receiver"/>
</dbReference>
<dbReference type="OrthoDB" id="952767at2"/>
<dbReference type="InterPro" id="IPR011006">
    <property type="entry name" value="CheY-like_superfamily"/>
</dbReference>
<dbReference type="PANTHER" id="PTHR44591">
    <property type="entry name" value="STRESS RESPONSE REGULATOR PROTEIN 1"/>
    <property type="match status" value="1"/>
</dbReference>
<dbReference type="Proteomes" id="UP000261284">
    <property type="component" value="Unassembled WGS sequence"/>
</dbReference>
<sequence length="132" mass="15040">MTKKILLADDDSDDRFIFDQVFEDLGYSRSALDFVENGIEVIQYLDAIPGTGNLPNLIILDHNMPKMNGMQTLSYLKTSDRYKHITVIIYSTYNDAVFMDQCTRLGAEATISKPSSYEEYTDMVKSFLNTGR</sequence>
<dbReference type="Gene3D" id="3.40.50.2300">
    <property type="match status" value="1"/>
</dbReference>
<dbReference type="GO" id="GO:0000160">
    <property type="term" value="P:phosphorelay signal transduction system"/>
    <property type="evidence" value="ECO:0007669"/>
    <property type="project" value="InterPro"/>
</dbReference>
<comment type="caution">
    <text evidence="4">The sequence shown here is derived from an EMBL/GenBank/DDBJ whole genome shotgun (WGS) entry which is preliminary data.</text>
</comment>
<keyword evidence="5" id="KW-1185">Reference proteome</keyword>
<feature type="modified residue" description="4-aspartylphosphate" evidence="2">
    <location>
        <position position="61"/>
    </location>
</feature>
<dbReference type="SMART" id="SM00448">
    <property type="entry name" value="REC"/>
    <property type="match status" value="1"/>
</dbReference>
<name>A0A3E1NPW8_9BACT</name>
<dbReference type="RefSeq" id="WP_116845719.1">
    <property type="nucleotide sequence ID" value="NZ_QTJU01000001.1"/>
</dbReference>
<gene>
    <name evidence="4" type="ORF">DXN05_03035</name>
</gene>
<keyword evidence="1 2" id="KW-0597">Phosphoprotein</keyword>
<reference evidence="4 5" key="1">
    <citation type="submission" date="2018-08" db="EMBL/GenBank/DDBJ databases">
        <title>Chitinophagaceae sp. K23C18032701, a novel bacterium isolated from forest soil.</title>
        <authorList>
            <person name="Wang C."/>
        </authorList>
    </citation>
    <scope>NUCLEOTIDE SEQUENCE [LARGE SCALE GENOMIC DNA]</scope>
    <source>
        <strain evidence="4 5">K23C18032701</strain>
    </source>
</reference>
<organism evidence="4 5">
    <name type="scientific">Deminuibacter soli</name>
    <dbReference type="NCBI Taxonomy" id="2291815"/>
    <lineage>
        <taxon>Bacteria</taxon>
        <taxon>Pseudomonadati</taxon>
        <taxon>Bacteroidota</taxon>
        <taxon>Chitinophagia</taxon>
        <taxon>Chitinophagales</taxon>
        <taxon>Chitinophagaceae</taxon>
        <taxon>Deminuibacter</taxon>
    </lineage>
</organism>
<feature type="domain" description="Response regulatory" evidence="3">
    <location>
        <begin position="4"/>
        <end position="128"/>
    </location>
</feature>